<keyword evidence="3" id="KW-1185">Reference proteome</keyword>
<gene>
    <name evidence="2" type="ORF">FB566_2683</name>
</gene>
<accession>A0A543AX38</accession>
<comment type="caution">
    <text evidence="2">The sequence shown here is derived from an EMBL/GenBank/DDBJ whole genome shotgun (WGS) entry which is preliminary data.</text>
</comment>
<protein>
    <submittedName>
        <fullName evidence="2">DUF3027 family protein</fullName>
    </submittedName>
</protein>
<dbReference type="InterPro" id="IPR021391">
    <property type="entry name" value="DUF3027"/>
</dbReference>
<name>A0A543AX38_9ACTN</name>
<dbReference type="OrthoDB" id="3210158at2"/>
<organism evidence="2 3">
    <name type="scientific">Stackebrandtia endophytica</name>
    <dbReference type="NCBI Taxonomy" id="1496996"/>
    <lineage>
        <taxon>Bacteria</taxon>
        <taxon>Bacillati</taxon>
        <taxon>Actinomycetota</taxon>
        <taxon>Actinomycetes</taxon>
        <taxon>Glycomycetales</taxon>
        <taxon>Glycomycetaceae</taxon>
        <taxon>Stackebrandtia</taxon>
    </lineage>
</organism>
<dbReference type="InParanoid" id="A0A543AX38"/>
<dbReference type="AlphaFoldDB" id="A0A543AX38"/>
<evidence type="ECO:0000256" key="1">
    <source>
        <dbReference type="SAM" id="MobiDB-lite"/>
    </source>
</evidence>
<reference evidence="2 3" key="1">
    <citation type="submission" date="2019-06" db="EMBL/GenBank/DDBJ databases">
        <title>Sequencing the genomes of 1000 actinobacteria strains.</title>
        <authorList>
            <person name="Klenk H.-P."/>
        </authorList>
    </citation>
    <scope>NUCLEOTIDE SEQUENCE [LARGE SCALE GENOMIC DNA]</scope>
    <source>
        <strain evidence="2 3">DSM 45928</strain>
    </source>
</reference>
<dbReference type="Proteomes" id="UP000317043">
    <property type="component" value="Unassembled WGS sequence"/>
</dbReference>
<evidence type="ECO:0000313" key="2">
    <source>
        <dbReference type="EMBL" id="TQL77133.1"/>
    </source>
</evidence>
<sequence>MASRSASYPYQVSHSSTIARRPRLDRLCAEAVELARAAAEETGEGVGEHLTTEAEADRVATHYFACELPGYRGWRWAVVVARAPRARNVTVSETALLPGGDALTAPVWVPWADRLRAGDVGVGDLLPTDESDERLEPAYQLSDDDAVEDVAFELGVGRARVMSREGRIDTAERWYEGDHGPNAEIATSAPDDARCGTCGFYLPLAGSMRQMFGACGNLYASDDGRVVSADHGCGAHSEVLSETAPEEPVDHLDTVYDDNLVERVSTEEEPEPAEETGQAPAELVAIDAADADADEAVTEAETAAEAVTPVETAVEETVVEVAPDGAVEDGAVEHDATEDDADVVAPTSEEAKSPVADPVEPVEVTEPSAESD</sequence>
<evidence type="ECO:0000313" key="3">
    <source>
        <dbReference type="Proteomes" id="UP000317043"/>
    </source>
</evidence>
<dbReference type="Pfam" id="PF11228">
    <property type="entry name" value="DUF3027"/>
    <property type="match status" value="1"/>
</dbReference>
<dbReference type="EMBL" id="VFOW01000001">
    <property type="protein sequence ID" value="TQL77133.1"/>
    <property type="molecule type" value="Genomic_DNA"/>
</dbReference>
<proteinExistence type="predicted"/>
<feature type="region of interest" description="Disordered" evidence="1">
    <location>
        <begin position="323"/>
        <end position="372"/>
    </location>
</feature>